<proteinExistence type="predicted"/>
<dbReference type="Proteomes" id="UP001183629">
    <property type="component" value="Unassembled WGS sequence"/>
</dbReference>
<dbReference type="SUPFAM" id="SSF51679">
    <property type="entry name" value="Bacterial luciferase-like"/>
    <property type="match status" value="1"/>
</dbReference>
<sequence length="88" mass="9596">MFTSVEDAVERSSALVGSPQQIIEKVQRYHAAFGHEVIHLHADRDGLTPAQHRRTLELFQSDIAPALRAAIPSRPFSPVPPSTVEAAA</sequence>
<dbReference type="InterPro" id="IPR036661">
    <property type="entry name" value="Luciferase-like_sf"/>
</dbReference>
<reference evidence="1 2" key="1">
    <citation type="submission" date="2023-07" db="EMBL/GenBank/DDBJ databases">
        <title>Sequencing the genomes of 1000 actinobacteria strains.</title>
        <authorList>
            <person name="Klenk H.-P."/>
        </authorList>
    </citation>
    <scope>NUCLEOTIDE SEQUENCE [LARGE SCALE GENOMIC DNA]</scope>
    <source>
        <strain evidence="1 2">DSM 44711</strain>
    </source>
</reference>
<name>A0AAE3ZYN8_9ACTN</name>
<accession>A0AAE3ZYN8</accession>
<evidence type="ECO:0000313" key="2">
    <source>
        <dbReference type="Proteomes" id="UP001183629"/>
    </source>
</evidence>
<comment type="caution">
    <text evidence="1">The sequence shown here is derived from an EMBL/GenBank/DDBJ whole genome shotgun (WGS) entry which is preliminary data.</text>
</comment>
<dbReference type="GO" id="GO:0016705">
    <property type="term" value="F:oxidoreductase activity, acting on paired donors, with incorporation or reduction of molecular oxygen"/>
    <property type="evidence" value="ECO:0007669"/>
    <property type="project" value="InterPro"/>
</dbReference>
<dbReference type="RefSeq" id="WP_310430174.1">
    <property type="nucleotide sequence ID" value="NZ_JAVDYC010000001.1"/>
</dbReference>
<organism evidence="1 2">
    <name type="scientific">Catenuloplanes niger</name>
    <dbReference type="NCBI Taxonomy" id="587534"/>
    <lineage>
        <taxon>Bacteria</taxon>
        <taxon>Bacillati</taxon>
        <taxon>Actinomycetota</taxon>
        <taxon>Actinomycetes</taxon>
        <taxon>Micromonosporales</taxon>
        <taxon>Micromonosporaceae</taxon>
        <taxon>Catenuloplanes</taxon>
    </lineage>
</organism>
<dbReference type="GO" id="GO:0004497">
    <property type="term" value="F:monooxygenase activity"/>
    <property type="evidence" value="ECO:0007669"/>
    <property type="project" value="UniProtKB-KW"/>
</dbReference>
<gene>
    <name evidence="1" type="ORF">J2S44_007511</name>
</gene>
<keyword evidence="1" id="KW-0503">Monooxygenase</keyword>
<protein>
    <submittedName>
        <fullName evidence="1">Alkanesulfonate monooxygenase SsuD/methylene tetrahydromethanopterin reductase-like flavin-dependent oxidoreductase (Luciferase family)</fullName>
    </submittedName>
</protein>
<keyword evidence="2" id="KW-1185">Reference proteome</keyword>
<dbReference type="EMBL" id="JAVDYC010000001">
    <property type="protein sequence ID" value="MDR7327261.1"/>
    <property type="molecule type" value="Genomic_DNA"/>
</dbReference>
<dbReference type="AlphaFoldDB" id="A0AAE3ZYN8"/>
<dbReference type="Gene3D" id="3.20.20.30">
    <property type="entry name" value="Luciferase-like domain"/>
    <property type="match status" value="1"/>
</dbReference>
<evidence type="ECO:0000313" key="1">
    <source>
        <dbReference type="EMBL" id="MDR7327261.1"/>
    </source>
</evidence>
<keyword evidence="1" id="KW-0560">Oxidoreductase</keyword>